<dbReference type="Proteomes" id="UP001344888">
    <property type="component" value="Unassembled WGS sequence"/>
</dbReference>
<dbReference type="GO" id="GO:0016787">
    <property type="term" value="F:hydrolase activity"/>
    <property type="evidence" value="ECO:0007669"/>
    <property type="project" value="UniProtKB-KW"/>
</dbReference>
<name>A0AAW9NZA8_9BACL</name>
<evidence type="ECO:0000259" key="1">
    <source>
        <dbReference type="Pfam" id="PF24032"/>
    </source>
</evidence>
<evidence type="ECO:0000313" key="2">
    <source>
        <dbReference type="EMBL" id="MEC1180353.1"/>
    </source>
</evidence>
<keyword evidence="2" id="KW-0378">Hydrolase</keyword>
<dbReference type="InterPro" id="IPR056937">
    <property type="entry name" value="YqbQ/XkdQ"/>
</dbReference>
<gene>
    <name evidence="2" type="ORF">P9B03_17805</name>
</gene>
<dbReference type="EMBL" id="JARSFG010000028">
    <property type="protein sequence ID" value="MEC1180353.1"/>
    <property type="molecule type" value="Genomic_DNA"/>
</dbReference>
<dbReference type="SUPFAM" id="SSF69279">
    <property type="entry name" value="Phage tail proteins"/>
    <property type="match status" value="1"/>
</dbReference>
<keyword evidence="3" id="KW-1185">Reference proteome</keyword>
<dbReference type="Pfam" id="PF24032">
    <property type="entry name" value="YQBQ"/>
    <property type="match status" value="1"/>
</dbReference>
<comment type="caution">
    <text evidence="2">The sequence shown here is derived from an EMBL/GenBank/DDBJ whole genome shotgun (WGS) entry which is preliminary data.</text>
</comment>
<dbReference type="RefSeq" id="WP_326124923.1">
    <property type="nucleotide sequence ID" value="NZ_JARSFG010000028.1"/>
</dbReference>
<accession>A0AAW9NZA8</accession>
<organism evidence="2 3">
    <name type="scientific">Metasolibacillus meyeri</name>
    <dbReference type="NCBI Taxonomy" id="1071052"/>
    <lineage>
        <taxon>Bacteria</taxon>
        <taxon>Bacillati</taxon>
        <taxon>Bacillota</taxon>
        <taxon>Bacilli</taxon>
        <taxon>Bacillales</taxon>
        <taxon>Caryophanaceae</taxon>
        <taxon>Metasolibacillus</taxon>
    </lineage>
</organism>
<protein>
    <submittedName>
        <fullName evidence="2">Hydrolase</fullName>
    </submittedName>
</protein>
<evidence type="ECO:0000313" key="3">
    <source>
        <dbReference type="Proteomes" id="UP001344888"/>
    </source>
</evidence>
<sequence>MAKSQLFIISQGRKFECAVLDPVIWETQRKGSPGKLEFSVIKDKVLGFHEGDEVRFDYDGKPIFRGFVFTKKRSNNRIISVTAFDQLWYLKNKDIVTYKGKTAAQVLQMLAKDFRLQTGIVADTKHVIATRVEDDAELFTIINDALSITTKNTGALYVLYDDYGKLNLRDVKTLKLDILIDEESGETFEYTSSIAENTYNKIRVYREDKETGKRENYFAQHGENMNRWGIIQLTESLEEGENGKVKADALLALYNRKSRQLHINKVFGDTRVRGGSLVGVQMYLGDLTVSNYMMVETVKHTFSEGDYRMDLKLIGGEFVA</sequence>
<reference evidence="2 3" key="1">
    <citation type="submission" date="2023-03" db="EMBL/GenBank/DDBJ databases">
        <title>Bacillus Genome Sequencing.</title>
        <authorList>
            <person name="Dunlap C."/>
        </authorList>
    </citation>
    <scope>NUCLEOTIDE SEQUENCE [LARGE SCALE GENOMIC DNA]</scope>
    <source>
        <strain evidence="2 3">B-59205</strain>
    </source>
</reference>
<proteinExistence type="predicted"/>
<feature type="domain" description="YqbQ/XkdQ" evidence="1">
    <location>
        <begin position="24"/>
        <end position="313"/>
    </location>
</feature>
<dbReference type="AlphaFoldDB" id="A0AAW9NZA8"/>